<dbReference type="EMBL" id="CAJNOK010032367">
    <property type="protein sequence ID" value="CAF1483336.1"/>
    <property type="molecule type" value="Genomic_DNA"/>
</dbReference>
<evidence type="ECO:0000313" key="4">
    <source>
        <dbReference type="EMBL" id="CAF4273504.1"/>
    </source>
</evidence>
<dbReference type="Proteomes" id="UP000682733">
    <property type="component" value="Unassembled WGS sequence"/>
</dbReference>
<evidence type="ECO:0000313" key="3">
    <source>
        <dbReference type="EMBL" id="CAF4044510.1"/>
    </source>
</evidence>
<dbReference type="Proteomes" id="UP000677228">
    <property type="component" value="Unassembled WGS sequence"/>
</dbReference>
<keyword evidence="5" id="KW-1185">Reference proteome</keyword>
<comment type="caution">
    <text evidence="1">The sequence shown here is derived from an EMBL/GenBank/DDBJ whole genome shotgun (WGS) entry which is preliminary data.</text>
</comment>
<name>A0A815AWV4_9BILA</name>
<dbReference type="OrthoDB" id="9987345at2759"/>
<dbReference type="EMBL" id="CAJOBC010019999">
    <property type="protein sequence ID" value="CAF4044510.1"/>
    <property type="molecule type" value="Genomic_DNA"/>
</dbReference>
<protein>
    <submittedName>
        <fullName evidence="1">Uncharacterized protein</fullName>
    </submittedName>
</protein>
<reference evidence="1" key="1">
    <citation type="submission" date="2021-02" db="EMBL/GenBank/DDBJ databases">
        <authorList>
            <person name="Nowell W R."/>
        </authorList>
    </citation>
    <scope>NUCLEOTIDE SEQUENCE</scope>
</reference>
<dbReference type="Proteomes" id="UP000663829">
    <property type="component" value="Unassembled WGS sequence"/>
</dbReference>
<evidence type="ECO:0000313" key="5">
    <source>
        <dbReference type="Proteomes" id="UP000663829"/>
    </source>
</evidence>
<evidence type="ECO:0000313" key="1">
    <source>
        <dbReference type="EMBL" id="CAF1263916.1"/>
    </source>
</evidence>
<gene>
    <name evidence="1" type="ORF">GPM918_LOCUS26746</name>
    <name evidence="2" type="ORF">OVA965_LOCUS36166</name>
    <name evidence="3" type="ORF">SRO942_LOCUS26950</name>
    <name evidence="4" type="ORF">TMI583_LOCUS37166</name>
</gene>
<dbReference type="Proteomes" id="UP000681722">
    <property type="component" value="Unassembled WGS sequence"/>
</dbReference>
<dbReference type="EMBL" id="CAJNOQ010010901">
    <property type="protein sequence ID" value="CAF1263916.1"/>
    <property type="molecule type" value="Genomic_DNA"/>
</dbReference>
<sequence>MAMISGIATTGSKLRLNSYLTNHNIEGFAIKNSRERYLIPSSDNIFGGVKIEYVFIDSGSNSSLFPLPTTSNKTFDIDVLLNNFPYKIYQWSIGTAHSVGFLPDTTLSIKPKVSNDPSLRTIKCCLHSDIKPLQFELPYIRFALDKEAIMVLVETKDIPFVDPDKDILEDALNFFNQFEKHFPLITRTSKHEYCLLGQHFLSNLCTIQINSVMIFVDKNKSHQRLFPRENMNMNDIADYLYAQRPLFTRTETFMLYKDDEHGERDLLNISGGIIDIDWEFGNILGDSLECS</sequence>
<evidence type="ECO:0000313" key="2">
    <source>
        <dbReference type="EMBL" id="CAF1483336.1"/>
    </source>
</evidence>
<proteinExistence type="predicted"/>
<dbReference type="EMBL" id="CAJOBA010054305">
    <property type="protein sequence ID" value="CAF4273504.1"/>
    <property type="molecule type" value="Genomic_DNA"/>
</dbReference>
<organism evidence="1 5">
    <name type="scientific">Didymodactylos carnosus</name>
    <dbReference type="NCBI Taxonomy" id="1234261"/>
    <lineage>
        <taxon>Eukaryota</taxon>
        <taxon>Metazoa</taxon>
        <taxon>Spiralia</taxon>
        <taxon>Gnathifera</taxon>
        <taxon>Rotifera</taxon>
        <taxon>Eurotatoria</taxon>
        <taxon>Bdelloidea</taxon>
        <taxon>Philodinida</taxon>
        <taxon>Philodinidae</taxon>
        <taxon>Didymodactylos</taxon>
    </lineage>
</organism>
<dbReference type="AlphaFoldDB" id="A0A815AWV4"/>
<accession>A0A815AWV4</accession>